<dbReference type="InterPro" id="IPR000884">
    <property type="entry name" value="TSP1_rpt"/>
</dbReference>
<gene>
    <name evidence="6" type="ORF">PGLA2088_LOCUS20375</name>
</gene>
<dbReference type="SMART" id="SM00209">
    <property type="entry name" value="TSP1"/>
    <property type="match status" value="1"/>
</dbReference>
<dbReference type="PANTHER" id="PTHR22906">
    <property type="entry name" value="PROPERDIN"/>
    <property type="match status" value="1"/>
</dbReference>
<protein>
    <recommendedName>
        <fullName evidence="5">Spondin-like TSP1 domain-containing protein</fullName>
    </recommendedName>
</protein>
<accession>A0A813JKD4</accession>
<feature type="non-terminal residue" evidence="6">
    <location>
        <position position="96"/>
    </location>
</feature>
<dbReference type="PROSITE" id="PS50092">
    <property type="entry name" value="TSP1"/>
    <property type="match status" value="2"/>
</dbReference>
<reference evidence="6" key="1">
    <citation type="submission" date="2021-02" db="EMBL/GenBank/DDBJ databases">
        <authorList>
            <person name="Dougan E. K."/>
            <person name="Rhodes N."/>
            <person name="Thang M."/>
            <person name="Chan C."/>
        </authorList>
    </citation>
    <scope>NUCLEOTIDE SEQUENCE</scope>
</reference>
<dbReference type="SUPFAM" id="SSF82895">
    <property type="entry name" value="TSP-1 type 1 repeat"/>
    <property type="match status" value="1"/>
</dbReference>
<keyword evidence="2" id="KW-0677">Repeat</keyword>
<dbReference type="Proteomes" id="UP000626109">
    <property type="component" value="Unassembled WGS sequence"/>
</dbReference>
<keyword evidence="1" id="KW-0732">Signal</keyword>
<evidence type="ECO:0000313" key="6">
    <source>
        <dbReference type="EMBL" id="CAE8677563.1"/>
    </source>
</evidence>
<organism evidence="6 7">
    <name type="scientific">Polarella glacialis</name>
    <name type="common">Dinoflagellate</name>
    <dbReference type="NCBI Taxonomy" id="89957"/>
    <lineage>
        <taxon>Eukaryota</taxon>
        <taxon>Sar</taxon>
        <taxon>Alveolata</taxon>
        <taxon>Dinophyceae</taxon>
        <taxon>Suessiales</taxon>
        <taxon>Suessiaceae</taxon>
        <taxon>Polarella</taxon>
    </lineage>
</organism>
<comment type="caution">
    <text evidence="6">The sequence shown here is derived from an EMBL/GenBank/DDBJ whole genome shotgun (WGS) entry which is preliminary data.</text>
</comment>
<name>A0A813JKD4_POLGL</name>
<proteinExistence type="predicted"/>
<keyword evidence="4" id="KW-0325">Glycoprotein</keyword>
<evidence type="ECO:0000256" key="3">
    <source>
        <dbReference type="ARBA" id="ARBA00023157"/>
    </source>
</evidence>
<dbReference type="InterPro" id="IPR044004">
    <property type="entry name" value="TSP1_spondin_dom"/>
</dbReference>
<evidence type="ECO:0000256" key="1">
    <source>
        <dbReference type="ARBA" id="ARBA00022729"/>
    </source>
</evidence>
<keyword evidence="3" id="KW-1015">Disulfide bond</keyword>
<dbReference type="PANTHER" id="PTHR22906:SF21">
    <property type="entry name" value="SEMA DOMAIN-CONTAINING PROTEIN"/>
    <property type="match status" value="1"/>
</dbReference>
<evidence type="ECO:0000259" key="5">
    <source>
        <dbReference type="Pfam" id="PF19028"/>
    </source>
</evidence>
<evidence type="ECO:0000256" key="4">
    <source>
        <dbReference type="ARBA" id="ARBA00023180"/>
    </source>
</evidence>
<dbReference type="InterPro" id="IPR036383">
    <property type="entry name" value="TSP1_rpt_sf"/>
</dbReference>
<dbReference type="EMBL" id="CAJNNW010025523">
    <property type="protein sequence ID" value="CAE8677563.1"/>
    <property type="molecule type" value="Genomic_DNA"/>
</dbReference>
<dbReference type="Gene3D" id="2.20.100.10">
    <property type="entry name" value="Thrombospondin type-1 (TSP1) repeat"/>
    <property type="match status" value="1"/>
</dbReference>
<dbReference type="InterPro" id="IPR052065">
    <property type="entry name" value="Compl_asym_regulator"/>
</dbReference>
<dbReference type="AlphaFoldDB" id="A0A813JKD4"/>
<evidence type="ECO:0000313" key="7">
    <source>
        <dbReference type="Proteomes" id="UP000626109"/>
    </source>
</evidence>
<sequence>DGGSKCLGRPEEMQPCATEACPAKVDCKRSPWSEYSACTVTCGGGEMSRARQVDRLAANRGHKCEQSVTMMVSSCNTEVCPTEIRDCEFSMWNDWQ</sequence>
<feature type="non-terminal residue" evidence="6">
    <location>
        <position position="1"/>
    </location>
</feature>
<feature type="domain" description="Spondin-like TSP1" evidence="5">
    <location>
        <begin position="27"/>
        <end position="80"/>
    </location>
</feature>
<dbReference type="Pfam" id="PF19028">
    <property type="entry name" value="TSP1_spondin"/>
    <property type="match status" value="1"/>
</dbReference>
<evidence type="ECO:0000256" key="2">
    <source>
        <dbReference type="ARBA" id="ARBA00022737"/>
    </source>
</evidence>